<keyword evidence="1" id="KW-1133">Transmembrane helix</keyword>
<evidence type="ECO:0000313" key="3">
    <source>
        <dbReference type="EMBL" id="EKY25794.1"/>
    </source>
</evidence>
<dbReference type="Pfam" id="PF13529">
    <property type="entry name" value="Peptidase_C39_2"/>
    <property type="match status" value="1"/>
</dbReference>
<sequence>MKKNKKIIGISICIIVFIGLYAIISTYKNNNKGVDGVNNQDGVNERAINGNLIFIEGKNEFNKGILENVDIIRDNNNSLNNNIKEDTIVLKSKNGKYVKEGTFISEVIDTEDFNKLILSWNAETPEKTYIEVEARAYTNTSQWTEWLSWGVWGTGIERASKSTACNLAKVDTDTLIIKGDETYANKIQVRVKLYSKSSKVTPILTRITVSYINSENKVIDAFNGDINLSIVEKVIETPKISQMLRDKRIASRICSPTSMTMLLNRLGENLIVEDVAWSSYDYNYDGFGNWVYNVAFAGSLGHQAYVKFGSLEDLKNEIEDGYPVATSVKYTNDIDNDKYPYIENAPLTTSGHLIVVCGFSNKNGEQYVVVNDPAAEDDESVRVEYKLEQFMEAWYNSDYIMYIVH</sequence>
<evidence type="ECO:0000256" key="1">
    <source>
        <dbReference type="SAM" id="Phobius"/>
    </source>
</evidence>
<feature type="transmembrane region" description="Helical" evidence="1">
    <location>
        <begin position="7"/>
        <end position="24"/>
    </location>
</feature>
<dbReference type="eggNOG" id="COG3271">
    <property type="taxonomic scope" value="Bacteria"/>
</dbReference>
<dbReference type="PATRIC" id="fig|545697.3.peg.2340"/>
<gene>
    <name evidence="3" type="ORF">HMPREF0216_02376</name>
</gene>
<name>L1QCV8_9CLOT</name>
<proteinExistence type="predicted"/>
<organism evidence="3 4">
    <name type="scientific">Clostridium celatum DSM 1785</name>
    <dbReference type="NCBI Taxonomy" id="545697"/>
    <lineage>
        <taxon>Bacteria</taxon>
        <taxon>Bacillati</taxon>
        <taxon>Bacillota</taxon>
        <taxon>Clostridia</taxon>
        <taxon>Eubacteriales</taxon>
        <taxon>Clostridiaceae</taxon>
        <taxon>Clostridium</taxon>
    </lineage>
</organism>
<reference evidence="3 4" key="1">
    <citation type="submission" date="2012-05" db="EMBL/GenBank/DDBJ databases">
        <authorList>
            <person name="Weinstock G."/>
            <person name="Sodergren E."/>
            <person name="Lobos E.A."/>
            <person name="Fulton L."/>
            <person name="Fulton R."/>
            <person name="Courtney L."/>
            <person name="Fronick C."/>
            <person name="O'Laughlin M."/>
            <person name="Godfrey J."/>
            <person name="Wilson R.M."/>
            <person name="Miner T."/>
            <person name="Farmer C."/>
            <person name="Delehaunty K."/>
            <person name="Cordes M."/>
            <person name="Minx P."/>
            <person name="Tomlinson C."/>
            <person name="Chen J."/>
            <person name="Wollam A."/>
            <person name="Pepin K.H."/>
            <person name="Bhonagiri V."/>
            <person name="Zhang X."/>
            <person name="Suruliraj S."/>
            <person name="Warren W."/>
            <person name="Mitreva M."/>
            <person name="Mardis E.R."/>
            <person name="Wilson R.K."/>
        </authorList>
    </citation>
    <scope>NUCLEOTIDE SEQUENCE [LARGE SCALE GENOMIC DNA]</scope>
    <source>
        <strain evidence="3 4">DSM 1785</strain>
    </source>
</reference>
<dbReference type="Proteomes" id="UP000010420">
    <property type="component" value="Unassembled WGS sequence"/>
</dbReference>
<comment type="caution">
    <text evidence="3">The sequence shown here is derived from an EMBL/GenBank/DDBJ whole genome shotgun (WGS) entry which is preliminary data.</text>
</comment>
<evidence type="ECO:0000259" key="2">
    <source>
        <dbReference type="Pfam" id="PF13529"/>
    </source>
</evidence>
<feature type="domain" description="Peptidase C39-like" evidence="2">
    <location>
        <begin position="237"/>
        <end position="374"/>
    </location>
</feature>
<protein>
    <recommendedName>
        <fullName evidence="2">Peptidase C39-like domain-containing protein</fullName>
    </recommendedName>
</protein>
<dbReference type="RefSeq" id="WP_005214173.1">
    <property type="nucleotide sequence ID" value="NZ_KB291655.1"/>
</dbReference>
<dbReference type="SUPFAM" id="SSF54001">
    <property type="entry name" value="Cysteine proteinases"/>
    <property type="match status" value="1"/>
</dbReference>
<dbReference type="EMBL" id="AMEZ01000064">
    <property type="protein sequence ID" value="EKY25794.1"/>
    <property type="molecule type" value="Genomic_DNA"/>
</dbReference>
<keyword evidence="4" id="KW-1185">Reference proteome</keyword>
<dbReference type="InterPro" id="IPR038765">
    <property type="entry name" value="Papain-like_cys_pep_sf"/>
</dbReference>
<accession>L1QCV8</accession>
<evidence type="ECO:0000313" key="4">
    <source>
        <dbReference type="Proteomes" id="UP000010420"/>
    </source>
</evidence>
<dbReference type="OrthoDB" id="9789941at2"/>
<dbReference type="AlphaFoldDB" id="L1QCV8"/>
<dbReference type="InterPro" id="IPR039564">
    <property type="entry name" value="Peptidase_C39-like"/>
</dbReference>
<dbReference type="Gene3D" id="3.90.70.10">
    <property type="entry name" value="Cysteine proteinases"/>
    <property type="match status" value="1"/>
</dbReference>
<dbReference type="HOGENOM" id="CLU_051184_0_0_9"/>
<dbReference type="STRING" id="545697.HMPREF0216_02376"/>
<keyword evidence="1" id="KW-0812">Transmembrane</keyword>
<keyword evidence="1" id="KW-0472">Membrane</keyword>